<evidence type="ECO:0000313" key="3">
    <source>
        <dbReference type="Proteomes" id="UP000813462"/>
    </source>
</evidence>
<proteinExistence type="predicted"/>
<organism evidence="2 3">
    <name type="scientific">Ziziphus jujuba var. spinosa</name>
    <dbReference type="NCBI Taxonomy" id="714518"/>
    <lineage>
        <taxon>Eukaryota</taxon>
        <taxon>Viridiplantae</taxon>
        <taxon>Streptophyta</taxon>
        <taxon>Embryophyta</taxon>
        <taxon>Tracheophyta</taxon>
        <taxon>Spermatophyta</taxon>
        <taxon>Magnoliopsida</taxon>
        <taxon>eudicotyledons</taxon>
        <taxon>Gunneridae</taxon>
        <taxon>Pentapetalae</taxon>
        <taxon>rosids</taxon>
        <taxon>fabids</taxon>
        <taxon>Rosales</taxon>
        <taxon>Rhamnaceae</taxon>
        <taxon>Paliureae</taxon>
        <taxon>Ziziphus</taxon>
    </lineage>
</organism>
<accession>A0A978UM39</accession>
<name>A0A978UM39_ZIZJJ</name>
<evidence type="ECO:0000313" key="2">
    <source>
        <dbReference type="EMBL" id="KAH7515891.1"/>
    </source>
</evidence>
<dbReference type="PANTHER" id="PTHR46328:SF35">
    <property type="entry name" value="PROTEIN FAR1-RELATED SEQUENCE 5-LIKE"/>
    <property type="match status" value="1"/>
</dbReference>
<dbReference type="PANTHER" id="PTHR46328">
    <property type="entry name" value="FAR-RED IMPAIRED RESPONSIVE (FAR1) FAMILY PROTEIN-RELATED"/>
    <property type="match status" value="1"/>
</dbReference>
<gene>
    <name evidence="2" type="ORF">FEM48_Zijuj10G0074600</name>
</gene>
<dbReference type="AlphaFoldDB" id="A0A978UM39"/>
<dbReference type="EMBL" id="JAEACU010000010">
    <property type="protein sequence ID" value="KAH7515891.1"/>
    <property type="molecule type" value="Genomic_DNA"/>
</dbReference>
<sequence>MQAQLDPIFNEYVLRTGDGIEQVIYDDNVKVPFNMVIPYIDEDDDDIALNRMIDHVLPHISDYANNLDTMINRDIDNKEIDTTTSTEDKIEPKIGMVFYSHDELVEYYKFYRKEKGFEISKRTSSKGDYGEVKYITLACSRNGKSKCTSRSALKLHPVIKTGCQTKLRAIKCPDGRWLIDSIVLEHNHELNLATDSDDKCNMVMEVIHNLKMKLILNEGIDMRAQTISDKENSVSNKNGKKSNRRTCGSNSIVDIEKAYAFGAQESVTLVNRTLNFRANETFSDGLNEFYGSFSQVHGQEPVET</sequence>
<evidence type="ECO:0000259" key="1">
    <source>
        <dbReference type="Pfam" id="PF03101"/>
    </source>
</evidence>
<reference evidence="2" key="1">
    <citation type="journal article" date="2021" name="Front. Plant Sci.">
        <title>Chromosome-Scale Genome Assembly for Chinese Sour Jujube and Insights Into Its Genome Evolution and Domestication Signature.</title>
        <authorList>
            <person name="Shen L.-Y."/>
            <person name="Luo H."/>
            <person name="Wang X.-L."/>
            <person name="Wang X.-M."/>
            <person name="Qiu X.-J."/>
            <person name="Liu H."/>
            <person name="Zhou S.-S."/>
            <person name="Jia K.-H."/>
            <person name="Nie S."/>
            <person name="Bao Y.-T."/>
            <person name="Zhang R.-G."/>
            <person name="Yun Q.-Z."/>
            <person name="Chai Y.-H."/>
            <person name="Lu J.-Y."/>
            <person name="Li Y."/>
            <person name="Zhao S.-W."/>
            <person name="Mao J.-F."/>
            <person name="Jia S.-G."/>
            <person name="Mao Y.-M."/>
        </authorList>
    </citation>
    <scope>NUCLEOTIDE SEQUENCE</scope>
    <source>
        <strain evidence="2">AT0</strain>
        <tissue evidence="2">Leaf</tissue>
    </source>
</reference>
<protein>
    <recommendedName>
        <fullName evidence="1">FAR1 domain-containing protein</fullName>
    </recommendedName>
</protein>
<comment type="caution">
    <text evidence="2">The sequence shown here is derived from an EMBL/GenBank/DDBJ whole genome shotgun (WGS) entry which is preliminary data.</text>
</comment>
<feature type="domain" description="FAR1" evidence="1">
    <location>
        <begin position="106"/>
        <end position="191"/>
    </location>
</feature>
<dbReference type="Proteomes" id="UP000813462">
    <property type="component" value="Unassembled WGS sequence"/>
</dbReference>
<dbReference type="Pfam" id="PF03101">
    <property type="entry name" value="FAR1"/>
    <property type="match status" value="1"/>
</dbReference>
<dbReference type="InterPro" id="IPR004330">
    <property type="entry name" value="FAR1_DNA_bnd_dom"/>
</dbReference>